<dbReference type="SMART" id="SM00474">
    <property type="entry name" value="35EXOc"/>
    <property type="match status" value="1"/>
</dbReference>
<evidence type="ECO:0000313" key="9">
    <source>
        <dbReference type="Proteomes" id="UP000719412"/>
    </source>
</evidence>
<feature type="compositionally biased region" description="Basic and acidic residues" evidence="6">
    <location>
        <begin position="988"/>
        <end position="998"/>
    </location>
</feature>
<comment type="caution">
    <text evidence="8">The sequence shown here is derived from an EMBL/GenBank/DDBJ whole genome shotgun (WGS) entry which is preliminary data.</text>
</comment>
<dbReference type="SUPFAM" id="SSF53383">
    <property type="entry name" value="PLP-dependent transferases"/>
    <property type="match status" value="1"/>
</dbReference>
<name>A0A8J6HAP6_TENMO</name>
<dbReference type="FunFam" id="3.40.640.10:FF:000030">
    <property type="entry name" value="Low-specificity L-threonine aldolase"/>
    <property type="match status" value="1"/>
</dbReference>
<dbReference type="GO" id="GO:0003676">
    <property type="term" value="F:nucleic acid binding"/>
    <property type="evidence" value="ECO:0007669"/>
    <property type="project" value="InterPro"/>
</dbReference>
<dbReference type="InterPro" id="IPR001597">
    <property type="entry name" value="ArAA_b-elim_lyase/Thr_aldolase"/>
</dbReference>
<keyword evidence="5" id="KW-0175">Coiled coil</keyword>
<feature type="compositionally biased region" description="Basic and acidic residues" evidence="6">
    <location>
        <begin position="1"/>
        <end position="17"/>
    </location>
</feature>
<dbReference type="GO" id="GO:0005829">
    <property type="term" value="C:cytosol"/>
    <property type="evidence" value="ECO:0007669"/>
    <property type="project" value="TreeGrafter"/>
</dbReference>
<evidence type="ECO:0000256" key="4">
    <source>
        <dbReference type="ARBA" id="ARBA00023239"/>
    </source>
</evidence>
<feature type="compositionally biased region" description="Polar residues" evidence="6">
    <location>
        <begin position="1329"/>
        <end position="1338"/>
    </location>
</feature>
<accession>A0A8J6HAP6</accession>
<dbReference type="InterPro" id="IPR002121">
    <property type="entry name" value="HRDC_dom"/>
</dbReference>
<sequence>MKCRGRVDQNRAHEVQSGRHRKEWQKNNLESGVLVVENGHVTSLRSLPVHLVVVRMTETEIEKSTVGMSTHLPTLEYFHLRPFNNEKLIMVVDGYRRERCRKAPLIGGRCLMKRDHKGIMRKIRVVRSAVLTTTEASTAQNLNKKAPLRVKRQERSSVSDEAPYPKMPATREKTREIVWGGRVGPSVPISRFFTYSFATYLPIKTSPTHLEHFFALKTLYRTRRRLGQLVYEIRGAGAPLGGPYRVGVFKEEAVVDVEIVDSLRERHKFDFVFVMYEKINGEINSSSVHVVDLRSDTISKPTPEMREAMANAVVGDDVFGEDPTVAELERRAAELLGKEDAAFVATGTMANLIASGPAQIAGVQTSLIKNNEDGTFSLDELRDRIRKNPDFHEPYTSLVIIENTHNMCGGKVLPLDWIEKVKNISKDYNIPVHMDGARIMNAAVYLKVPVARVARDVDTVCFCLSKGLGAPIGSILAGSKAFVDKAKRTRKVLGGGWRQAGIIAAAGLVALDTMIGRLQEDHDHIMQIARAIDSLKSDIFKVDLPAVHTNILMMYIDRSRVAVKEVIYRFAKVFKTDIVKVSVRASSLRPDCIRFVTYWQITDEDVRDTIDRITFVIKEFENQLKAGIKRINDMKSKIFKVNLSTVQSNILMMYLDVSRVIAKEVQHRLASVLETDEIKVSVKAKESNDFKDEIDDICNFTILDEIKDDNDAELALAVPEDLINTDRDDIKENSFLPFLTNCGDNIEANAQQSEDKDQQDDEEKDQQVDEEKDQQGDGEKDQQDVKTVDLLNAEEIKFSDLEKLPEQTQSCVLKDISCNGNSKEVEETQDSELPKEEENEGNVDCVSGGSQQLDECELKNRHNCELEVLKKLFDWRNTVAQKHNKKAETILPKYALLNLATFLPDEEEFILAFTQSPYVKDNILELRALIHETRLAFRFYENKHGKKKKRNFAILSQQAHIKKRKFNDQFEVQNKRRGPEGSFNRPENAWRKANDCNKSKQTGSQYSSKKNNKKANQNASRHSNATVSSDSFRPSPFLNQNLTPSHVGDHNQVKIWEPVGPESIQTHVFSGSPSLNSVNAANLMVQTWTDISSSASFQNTSGMSNDSPFRSPFEGAGANRTFNAQSNAFSREEDSLQRSLTNLKQTRDNLRSQAYNSAGSSGDFVATYRDLNAVDHRIDTVERKILRIQEKNNRLLEESVKYLLLLNLHTGPLEQSNCRIHLQGRCRLVDRYLFHVGKCRLSPVVDVKETERISAGVAYLSDQRSPLIGRPMRKQSAQNKNGTQWRQGQILLPKTIMESQQQTKEVQKTEVSTSMDDSETVSKEKELSVKNSGTSNESSVKESDEFLAVSKEEVTLKDGEILVKNVEGMTSHIILDSDKSAPEETTLATEEGEVSDEAPQSSRDGNLVKSDSVFIAQHDESCEDHLQKNPFESHPYKQLLINFQPTIEQMSPVSTITFPKTIQQTPCWEVSSRQDLEKVVNELKQEKEIGVDVEYSDHGYKALTCLVQLSTPSKDYIVDAKCLKDDMSLLSEILCDSKVVKIFHAATNDLKWLQQDFDLFVINMFDTQKAMKALGYKKLGLDALLQDYNIIKDKSLQRADFRIRPLPPLFKDYARTDSHYLITIYHKLKNELIQSNLLRQVLTDCNKACMIVYHKVEDETYSSIVRDVKESHRRQLSVLEKLNQWRREKAEYIDKNPGVILSKNNLATLVSLMPTDKGSILKITNSEYVRRHIDEVVNIMLQGAPENDFKMKRNPQFKHTPNAPRFNKNKRKLNQTDFGHETFVNDKRQNYFNRNNPKRDFDLRNTLKGDTFKQKRNKRFR</sequence>
<dbReference type="InterPro" id="IPR015422">
    <property type="entry name" value="PyrdxlP-dep_Trfase_small"/>
</dbReference>
<evidence type="ECO:0000259" key="7">
    <source>
        <dbReference type="PROSITE" id="PS50967"/>
    </source>
</evidence>
<dbReference type="Proteomes" id="UP000719412">
    <property type="component" value="Unassembled WGS sequence"/>
</dbReference>
<dbReference type="GO" id="GO:0006545">
    <property type="term" value="P:glycine biosynthetic process"/>
    <property type="evidence" value="ECO:0007669"/>
    <property type="project" value="TreeGrafter"/>
</dbReference>
<feature type="region of interest" description="Disordered" evidence="6">
    <location>
        <begin position="965"/>
        <end position="1046"/>
    </location>
</feature>
<evidence type="ECO:0000256" key="5">
    <source>
        <dbReference type="SAM" id="Coils"/>
    </source>
</evidence>
<dbReference type="Gene3D" id="3.40.640.10">
    <property type="entry name" value="Type I PLP-dependent aspartate aminotransferase-like (Major domain)"/>
    <property type="match status" value="2"/>
</dbReference>
<keyword evidence="3" id="KW-0663">Pyridoxal phosphate</keyword>
<feature type="region of interest" description="Disordered" evidence="6">
    <location>
        <begin position="146"/>
        <end position="166"/>
    </location>
</feature>
<dbReference type="Gene3D" id="3.30.420.10">
    <property type="entry name" value="Ribonuclease H-like superfamily/Ribonuclease H"/>
    <property type="match status" value="1"/>
</dbReference>
<feature type="compositionally biased region" description="Polar residues" evidence="6">
    <location>
        <begin position="1021"/>
        <end position="1044"/>
    </location>
</feature>
<dbReference type="NCBIfam" id="NF041359">
    <property type="entry name" value="GntG_guanitoxin"/>
    <property type="match status" value="1"/>
</dbReference>
<feature type="compositionally biased region" description="Acidic residues" evidence="6">
    <location>
        <begin position="827"/>
        <end position="841"/>
    </location>
</feature>
<comment type="similarity">
    <text evidence="2">Belongs to the threonine aldolase family.</text>
</comment>
<evidence type="ECO:0000256" key="6">
    <source>
        <dbReference type="SAM" id="MobiDB-lite"/>
    </source>
</evidence>
<feature type="domain" description="HRDC" evidence="7">
    <location>
        <begin position="862"/>
        <end position="940"/>
    </location>
</feature>
<evidence type="ECO:0000256" key="1">
    <source>
        <dbReference type="ARBA" id="ARBA00001933"/>
    </source>
</evidence>
<dbReference type="GO" id="GO:0006139">
    <property type="term" value="P:nucleobase-containing compound metabolic process"/>
    <property type="evidence" value="ECO:0007669"/>
    <property type="project" value="InterPro"/>
</dbReference>
<dbReference type="GO" id="GO:0000166">
    <property type="term" value="F:nucleotide binding"/>
    <property type="evidence" value="ECO:0007669"/>
    <property type="project" value="InterPro"/>
</dbReference>
<evidence type="ECO:0000313" key="8">
    <source>
        <dbReference type="EMBL" id="KAH0811063.1"/>
    </source>
</evidence>
<dbReference type="Pfam" id="PF01612">
    <property type="entry name" value="DNA_pol_A_exo1"/>
    <property type="match status" value="1"/>
</dbReference>
<dbReference type="Pfam" id="PF01212">
    <property type="entry name" value="Beta_elim_lyase"/>
    <property type="match status" value="2"/>
</dbReference>
<feature type="region of interest" description="Disordered" evidence="6">
    <location>
        <begin position="1299"/>
        <end position="1344"/>
    </location>
</feature>
<dbReference type="InterPro" id="IPR036397">
    <property type="entry name" value="RNaseH_sf"/>
</dbReference>
<dbReference type="PANTHER" id="PTHR48097">
    <property type="entry name" value="L-THREONINE ALDOLASE-RELATED"/>
    <property type="match status" value="1"/>
</dbReference>
<dbReference type="Pfam" id="PF00570">
    <property type="entry name" value="HRDC"/>
    <property type="match status" value="2"/>
</dbReference>
<dbReference type="SUPFAM" id="SSF47819">
    <property type="entry name" value="HRDC-like"/>
    <property type="match status" value="2"/>
</dbReference>
<dbReference type="GO" id="GO:0008732">
    <property type="term" value="F:L-allo-threonine aldolase activity"/>
    <property type="evidence" value="ECO:0007669"/>
    <property type="project" value="TreeGrafter"/>
</dbReference>
<dbReference type="GO" id="GO:0006567">
    <property type="term" value="P:L-threonine catabolic process"/>
    <property type="evidence" value="ECO:0007669"/>
    <property type="project" value="TreeGrafter"/>
</dbReference>
<dbReference type="InterPro" id="IPR023603">
    <property type="entry name" value="Low_specificity_L-TA-like"/>
</dbReference>
<dbReference type="InterPro" id="IPR010997">
    <property type="entry name" value="HRDC-like_sf"/>
</dbReference>
<dbReference type="SUPFAM" id="SSF53098">
    <property type="entry name" value="Ribonuclease H-like"/>
    <property type="match status" value="1"/>
</dbReference>
<dbReference type="InterPro" id="IPR015424">
    <property type="entry name" value="PyrdxlP-dep_Trfase"/>
</dbReference>
<feature type="compositionally biased region" description="Low complexity" evidence="6">
    <location>
        <begin position="1004"/>
        <end position="1020"/>
    </location>
</feature>
<dbReference type="Gene3D" id="1.10.150.80">
    <property type="entry name" value="HRDC domain"/>
    <property type="match status" value="2"/>
</dbReference>
<reference evidence="8" key="2">
    <citation type="submission" date="2021-08" db="EMBL/GenBank/DDBJ databases">
        <authorList>
            <person name="Eriksson T."/>
        </authorList>
    </citation>
    <scope>NUCLEOTIDE SEQUENCE</scope>
    <source>
        <strain evidence="8">Stoneville</strain>
        <tissue evidence="8">Whole head</tissue>
    </source>
</reference>
<feature type="region of interest" description="Disordered" evidence="6">
    <location>
        <begin position="750"/>
        <end position="786"/>
    </location>
</feature>
<comment type="cofactor">
    <cofactor evidence="1">
        <name>pyridoxal 5'-phosphate</name>
        <dbReference type="ChEBI" id="CHEBI:597326"/>
    </cofactor>
</comment>
<feature type="region of interest" description="Disordered" evidence="6">
    <location>
        <begin position="822"/>
        <end position="846"/>
    </location>
</feature>
<dbReference type="GO" id="GO:0008408">
    <property type="term" value="F:3'-5' exonuclease activity"/>
    <property type="evidence" value="ECO:0007669"/>
    <property type="project" value="InterPro"/>
</dbReference>
<dbReference type="Gene3D" id="3.90.1150.10">
    <property type="entry name" value="Aspartate Aminotransferase, domain 1"/>
    <property type="match status" value="1"/>
</dbReference>
<dbReference type="InterPro" id="IPR012337">
    <property type="entry name" value="RNaseH-like_sf"/>
</dbReference>
<feature type="compositionally biased region" description="Basic and acidic residues" evidence="6">
    <location>
        <begin position="765"/>
        <end position="786"/>
    </location>
</feature>
<feature type="region of interest" description="Disordered" evidence="6">
    <location>
        <begin position="1"/>
        <end position="22"/>
    </location>
</feature>
<dbReference type="InterPro" id="IPR044876">
    <property type="entry name" value="HRDC_dom_sf"/>
</dbReference>
<dbReference type="PANTHER" id="PTHR48097:SF9">
    <property type="entry name" value="L-THREONINE ALDOLASE"/>
    <property type="match status" value="1"/>
</dbReference>
<dbReference type="InterPro" id="IPR015421">
    <property type="entry name" value="PyrdxlP-dep_Trfase_major"/>
</dbReference>
<feature type="region of interest" description="Disordered" evidence="6">
    <location>
        <begin position="1377"/>
        <end position="1406"/>
    </location>
</feature>
<evidence type="ECO:0000256" key="2">
    <source>
        <dbReference type="ARBA" id="ARBA00006966"/>
    </source>
</evidence>
<dbReference type="InterPro" id="IPR002562">
    <property type="entry name" value="3'-5'_exonuclease_dom"/>
</dbReference>
<dbReference type="PROSITE" id="PS50967">
    <property type="entry name" value="HRDC"/>
    <property type="match status" value="2"/>
</dbReference>
<feature type="compositionally biased region" description="Polar residues" evidence="6">
    <location>
        <begin position="1299"/>
        <end position="1315"/>
    </location>
</feature>
<feature type="coiled-coil region" evidence="5">
    <location>
        <begin position="1133"/>
        <end position="1198"/>
    </location>
</feature>
<reference evidence="8" key="1">
    <citation type="journal article" date="2020" name="J Insects Food Feed">
        <title>The yellow mealworm (Tenebrio molitor) genome: a resource for the emerging insects as food and feed industry.</title>
        <authorList>
            <person name="Eriksson T."/>
            <person name="Andere A."/>
            <person name="Kelstrup H."/>
            <person name="Emery V."/>
            <person name="Picard C."/>
        </authorList>
    </citation>
    <scope>NUCLEOTIDE SEQUENCE</scope>
    <source>
        <strain evidence="8">Stoneville</strain>
        <tissue evidence="8">Whole head</tissue>
    </source>
</reference>
<protein>
    <recommendedName>
        <fullName evidence="7">HRDC domain-containing protein</fullName>
    </recommendedName>
</protein>
<keyword evidence="4" id="KW-0456">Lyase</keyword>
<keyword evidence="9" id="KW-1185">Reference proteome</keyword>
<organism evidence="8 9">
    <name type="scientific">Tenebrio molitor</name>
    <name type="common">Yellow mealworm beetle</name>
    <dbReference type="NCBI Taxonomy" id="7067"/>
    <lineage>
        <taxon>Eukaryota</taxon>
        <taxon>Metazoa</taxon>
        <taxon>Ecdysozoa</taxon>
        <taxon>Arthropoda</taxon>
        <taxon>Hexapoda</taxon>
        <taxon>Insecta</taxon>
        <taxon>Pterygota</taxon>
        <taxon>Neoptera</taxon>
        <taxon>Endopterygota</taxon>
        <taxon>Coleoptera</taxon>
        <taxon>Polyphaga</taxon>
        <taxon>Cucujiformia</taxon>
        <taxon>Tenebrionidae</taxon>
        <taxon>Tenebrio</taxon>
    </lineage>
</organism>
<dbReference type="EMBL" id="JABDTM020027062">
    <property type="protein sequence ID" value="KAH0811063.1"/>
    <property type="molecule type" value="Genomic_DNA"/>
</dbReference>
<feature type="domain" description="HRDC" evidence="7">
    <location>
        <begin position="1672"/>
        <end position="1750"/>
    </location>
</feature>
<evidence type="ECO:0000256" key="3">
    <source>
        <dbReference type="ARBA" id="ARBA00022898"/>
    </source>
</evidence>
<gene>
    <name evidence="8" type="ORF">GEV33_011730</name>
</gene>
<proteinExistence type="inferred from homology"/>